<keyword evidence="3" id="KW-0238">DNA-binding</keyword>
<evidence type="ECO:0000259" key="5">
    <source>
        <dbReference type="PROSITE" id="PS50931"/>
    </source>
</evidence>
<evidence type="ECO:0000256" key="2">
    <source>
        <dbReference type="ARBA" id="ARBA00023015"/>
    </source>
</evidence>
<dbReference type="KEGG" id="psil:PMA3_18235"/>
<dbReference type="GO" id="GO:0003677">
    <property type="term" value="F:DNA binding"/>
    <property type="evidence" value="ECO:0007669"/>
    <property type="project" value="UniProtKB-KW"/>
</dbReference>
<dbReference type="EMBL" id="CP014870">
    <property type="protein sequence ID" value="ANJ56983.1"/>
    <property type="molecule type" value="Genomic_DNA"/>
</dbReference>
<dbReference type="InterPro" id="IPR000847">
    <property type="entry name" value="LysR_HTH_N"/>
</dbReference>
<dbReference type="FunFam" id="1.10.10.10:FF:000001">
    <property type="entry name" value="LysR family transcriptional regulator"/>
    <property type="match status" value="1"/>
</dbReference>
<dbReference type="PRINTS" id="PR00039">
    <property type="entry name" value="HTHLYSR"/>
</dbReference>
<evidence type="ECO:0000256" key="1">
    <source>
        <dbReference type="ARBA" id="ARBA00009437"/>
    </source>
</evidence>
<keyword evidence="4" id="KW-0804">Transcription</keyword>
<dbReference type="SUPFAM" id="SSF53850">
    <property type="entry name" value="Periplasmic binding protein-like II"/>
    <property type="match status" value="1"/>
</dbReference>
<feature type="domain" description="HTH lysR-type" evidence="5">
    <location>
        <begin position="1"/>
        <end position="58"/>
    </location>
</feature>
<dbReference type="GO" id="GO:0005829">
    <property type="term" value="C:cytosol"/>
    <property type="evidence" value="ECO:0007669"/>
    <property type="project" value="TreeGrafter"/>
</dbReference>
<dbReference type="PANTHER" id="PTHR30419:SF8">
    <property type="entry name" value="NITROGEN ASSIMILATION TRANSCRIPTIONAL ACTIVATOR-RELATED"/>
    <property type="match status" value="1"/>
</dbReference>
<dbReference type="Gene3D" id="1.10.10.10">
    <property type="entry name" value="Winged helix-like DNA-binding domain superfamily/Winged helix DNA-binding domain"/>
    <property type="match status" value="1"/>
</dbReference>
<dbReference type="PANTHER" id="PTHR30419">
    <property type="entry name" value="HTH-TYPE TRANSCRIPTIONAL REGULATOR YBHD"/>
    <property type="match status" value="1"/>
</dbReference>
<sequence length="303" mass="33854">MELRDLVYFETIAALGHLGKAAEKLNRSQPALTKSIQRLEESLGARLFERDGRRIKLTPVGELLKVRGKQLQQSIAETQREVRDFASGVMGNIRLGCAASMADNLLPHLTGALLSRAPEVTLNLVIGQDDFLREGLLSGRLDMVICPQYEADPLLDTHALFDDEAVVVASRHHPLFNASYQMRDLCQYRWVLPATTVAARRWIDNAFQARDLPLPRVQIETTSISLLPRLIGETHLLCFLARETLEDVKGVTHLREVALKETTMKRTIVVFVRMGAYLSPSAQLLLSILKNEGSQFFTGVQAV</sequence>
<dbReference type="Pfam" id="PF00126">
    <property type="entry name" value="HTH_1"/>
    <property type="match status" value="1"/>
</dbReference>
<dbReference type="OrthoDB" id="8437302at2"/>
<accession>A0A191YW37</accession>
<keyword evidence="2" id="KW-0805">Transcription regulation</keyword>
<gene>
    <name evidence="6" type="ORF">PMA3_18235</name>
</gene>
<dbReference type="InterPro" id="IPR036390">
    <property type="entry name" value="WH_DNA-bd_sf"/>
</dbReference>
<dbReference type="RefSeq" id="WP_064678489.1">
    <property type="nucleotide sequence ID" value="NZ_CP014870.1"/>
</dbReference>
<name>A0A191YW37_9PSED</name>
<evidence type="ECO:0000313" key="7">
    <source>
        <dbReference type="Proteomes" id="UP000078354"/>
    </source>
</evidence>
<dbReference type="InterPro" id="IPR050950">
    <property type="entry name" value="HTH-type_LysR_regulators"/>
</dbReference>
<dbReference type="SUPFAM" id="SSF46785">
    <property type="entry name" value="Winged helix' DNA-binding domain"/>
    <property type="match status" value="1"/>
</dbReference>
<dbReference type="STRING" id="1853130.PMA3_18235"/>
<evidence type="ECO:0000256" key="4">
    <source>
        <dbReference type="ARBA" id="ARBA00023163"/>
    </source>
</evidence>
<dbReference type="InterPro" id="IPR005119">
    <property type="entry name" value="LysR_subst-bd"/>
</dbReference>
<dbReference type="Gene3D" id="3.40.190.290">
    <property type="match status" value="1"/>
</dbReference>
<organism evidence="6 7">
    <name type="scientific">Pseudomonas silesiensis</name>
    <dbReference type="NCBI Taxonomy" id="1853130"/>
    <lineage>
        <taxon>Bacteria</taxon>
        <taxon>Pseudomonadati</taxon>
        <taxon>Pseudomonadota</taxon>
        <taxon>Gammaproteobacteria</taxon>
        <taxon>Pseudomonadales</taxon>
        <taxon>Pseudomonadaceae</taxon>
        <taxon>Pseudomonas</taxon>
    </lineage>
</organism>
<dbReference type="AlphaFoldDB" id="A0A191YW37"/>
<keyword evidence="7" id="KW-1185">Reference proteome</keyword>
<reference evidence="6 7" key="1">
    <citation type="journal article" date="2018" name="Syst. Appl. Microbiol.">
        <title>Pseudomonas silesiensis sp. nov. strain A3T isolated from a biological pesticide sewage treatment plant and analysis of the complete genome sequence.</title>
        <authorList>
            <person name="Kaminski M.A."/>
            <person name="Furmanczyk E.M."/>
            <person name="Sobczak A."/>
            <person name="Dziembowski A."/>
            <person name="Lipinski L."/>
        </authorList>
    </citation>
    <scope>NUCLEOTIDE SEQUENCE [LARGE SCALE GENOMIC DNA]</scope>
    <source>
        <strain evidence="6 7">A3</strain>
    </source>
</reference>
<evidence type="ECO:0000256" key="3">
    <source>
        <dbReference type="ARBA" id="ARBA00023125"/>
    </source>
</evidence>
<protein>
    <submittedName>
        <fullName evidence="6">LysR family transcriptional regulator</fullName>
    </submittedName>
</protein>
<dbReference type="GO" id="GO:0003700">
    <property type="term" value="F:DNA-binding transcription factor activity"/>
    <property type="evidence" value="ECO:0007669"/>
    <property type="project" value="InterPro"/>
</dbReference>
<dbReference type="Pfam" id="PF03466">
    <property type="entry name" value="LysR_substrate"/>
    <property type="match status" value="1"/>
</dbReference>
<comment type="similarity">
    <text evidence="1">Belongs to the LysR transcriptional regulatory family.</text>
</comment>
<proteinExistence type="inferred from homology"/>
<dbReference type="Proteomes" id="UP000078354">
    <property type="component" value="Chromosome"/>
</dbReference>
<evidence type="ECO:0000313" key="6">
    <source>
        <dbReference type="EMBL" id="ANJ56983.1"/>
    </source>
</evidence>
<dbReference type="PROSITE" id="PS50931">
    <property type="entry name" value="HTH_LYSR"/>
    <property type="match status" value="1"/>
</dbReference>
<dbReference type="InterPro" id="IPR036388">
    <property type="entry name" value="WH-like_DNA-bd_sf"/>
</dbReference>